<evidence type="ECO:0000313" key="3">
    <source>
        <dbReference type="Proteomes" id="UP001274830"/>
    </source>
</evidence>
<organism evidence="2 3">
    <name type="scientific">Recurvomyces mirabilis</name>
    <dbReference type="NCBI Taxonomy" id="574656"/>
    <lineage>
        <taxon>Eukaryota</taxon>
        <taxon>Fungi</taxon>
        <taxon>Dikarya</taxon>
        <taxon>Ascomycota</taxon>
        <taxon>Pezizomycotina</taxon>
        <taxon>Dothideomycetes</taxon>
        <taxon>Dothideomycetidae</taxon>
        <taxon>Mycosphaerellales</taxon>
        <taxon>Teratosphaeriaceae</taxon>
        <taxon>Recurvomyces</taxon>
    </lineage>
</organism>
<feature type="compositionally biased region" description="Polar residues" evidence="1">
    <location>
        <begin position="1"/>
        <end position="12"/>
    </location>
</feature>
<accession>A0AAE0WW54</accession>
<comment type="caution">
    <text evidence="2">The sequence shown here is derived from an EMBL/GenBank/DDBJ whole genome shotgun (WGS) entry which is preliminary data.</text>
</comment>
<evidence type="ECO:0000313" key="2">
    <source>
        <dbReference type="EMBL" id="KAK3678924.1"/>
    </source>
</evidence>
<reference evidence="2" key="1">
    <citation type="submission" date="2023-07" db="EMBL/GenBank/DDBJ databases">
        <title>Black Yeasts Isolated from many extreme environments.</title>
        <authorList>
            <person name="Coleine C."/>
            <person name="Stajich J.E."/>
            <person name="Selbmann L."/>
        </authorList>
    </citation>
    <scope>NUCLEOTIDE SEQUENCE</scope>
    <source>
        <strain evidence="2">CCFEE 5485</strain>
    </source>
</reference>
<proteinExistence type="predicted"/>
<name>A0AAE0WW54_9PEZI</name>
<dbReference type="Proteomes" id="UP001274830">
    <property type="component" value="Unassembled WGS sequence"/>
</dbReference>
<keyword evidence="3" id="KW-1185">Reference proteome</keyword>
<dbReference type="AlphaFoldDB" id="A0AAE0WW54"/>
<dbReference type="EMBL" id="JAUTXT010000003">
    <property type="protein sequence ID" value="KAK3678924.1"/>
    <property type="molecule type" value="Genomic_DNA"/>
</dbReference>
<sequence length="518" mass="58234">MLLCFQTQPPKKQSSRKHGPSEDAASVATSALVTKSRLLMSREDRGRPVRQLLNSDSERLRYAITSPADRIRAEVAYSIEELSMPILSSLYITNRIGSSALCDAAAAVLVQTHRYSLGRYEGVNRKAPILQSYARAVTVARATIASTHPHDLESTIAGCSLLGILDCVLSKHDPEWKGAWKHWSGAQALLLSVPATSSHSILVRAAIYGSAALYSFIWPVFAGTPSPFEAEHWLQARPPQSDSDQQGKLTRLRLFSHQLHTRMPRLICMLRHIRSSDHDVQQEKQYDTAKALAEQLMKLEAREEETLLLHCIKVVQTTDRNSRRFTPISFQFPDVNYLDWALGYWKARLVITRISRILTVYTAEDLAKSCHEPLLKLETLSDPGNDLKAEELRLAKNILSSWEDALSRGPCASIGMTNAFFNIWTTLHYLEKHRGLPVLEYGEWILQQWPLTWSGWSMRLTMADLEEASRVVEGGPLSRWALVSLAGDGAPAMFAIRPGVRNYDRARLQLIASKDLRI</sequence>
<feature type="region of interest" description="Disordered" evidence="1">
    <location>
        <begin position="1"/>
        <end position="27"/>
    </location>
</feature>
<evidence type="ECO:0000256" key="1">
    <source>
        <dbReference type="SAM" id="MobiDB-lite"/>
    </source>
</evidence>
<gene>
    <name evidence="2" type="ORF">LTR78_001377</name>
</gene>
<protein>
    <submittedName>
        <fullName evidence="2">Uncharacterized protein</fullName>
    </submittedName>
</protein>